<dbReference type="InterPro" id="IPR039426">
    <property type="entry name" value="TonB-dep_rcpt-like"/>
</dbReference>
<evidence type="ECO:0000256" key="10">
    <source>
        <dbReference type="PROSITE-ProRule" id="PRU10143"/>
    </source>
</evidence>
<dbReference type="CDD" id="cd01347">
    <property type="entry name" value="ligand_gated_channel"/>
    <property type="match status" value="1"/>
</dbReference>
<evidence type="ECO:0000313" key="17">
    <source>
        <dbReference type="Proteomes" id="UP001597033"/>
    </source>
</evidence>
<dbReference type="Pfam" id="PF00593">
    <property type="entry name" value="TonB_dep_Rec_b-barrel"/>
    <property type="match status" value="1"/>
</dbReference>
<dbReference type="InterPro" id="IPR036942">
    <property type="entry name" value="Beta-barrel_TonB_sf"/>
</dbReference>
<dbReference type="EMBL" id="JBHTKN010000001">
    <property type="protein sequence ID" value="MFD1040985.1"/>
    <property type="molecule type" value="Genomic_DNA"/>
</dbReference>
<organism evidence="16 17">
    <name type="scientific">Pseudoxanthomonas kaohsiungensis</name>
    <dbReference type="NCBI Taxonomy" id="283923"/>
    <lineage>
        <taxon>Bacteria</taxon>
        <taxon>Pseudomonadati</taxon>
        <taxon>Pseudomonadota</taxon>
        <taxon>Gammaproteobacteria</taxon>
        <taxon>Lysobacterales</taxon>
        <taxon>Lysobacteraceae</taxon>
        <taxon>Pseudoxanthomonas</taxon>
    </lineage>
</organism>
<dbReference type="InterPro" id="IPR000531">
    <property type="entry name" value="Beta-barrel_TonB"/>
</dbReference>
<comment type="caution">
    <text evidence="16">The sequence shown here is derived from an EMBL/GenBank/DDBJ whole genome shotgun (WGS) entry which is preliminary data.</text>
</comment>
<dbReference type="Gene3D" id="2.170.130.10">
    <property type="entry name" value="TonB-dependent receptor, plug domain"/>
    <property type="match status" value="1"/>
</dbReference>
<feature type="short sequence motif" description="TonB box" evidence="10">
    <location>
        <begin position="38"/>
        <end position="44"/>
    </location>
</feature>
<dbReference type="PANTHER" id="PTHR47234:SF3">
    <property type="entry name" value="SECRETIN_TONB SHORT N-TERMINAL DOMAIN-CONTAINING PROTEIN"/>
    <property type="match status" value="1"/>
</dbReference>
<evidence type="ECO:0000256" key="2">
    <source>
        <dbReference type="ARBA" id="ARBA00022448"/>
    </source>
</evidence>
<evidence type="ECO:0000256" key="12">
    <source>
        <dbReference type="SAM" id="MobiDB-lite"/>
    </source>
</evidence>
<dbReference type="SUPFAM" id="SSF56935">
    <property type="entry name" value="Porins"/>
    <property type="match status" value="1"/>
</dbReference>
<keyword evidence="7 9" id="KW-0472">Membrane</keyword>
<dbReference type="Gene3D" id="2.40.170.20">
    <property type="entry name" value="TonB-dependent receptor, beta-barrel domain"/>
    <property type="match status" value="1"/>
</dbReference>
<evidence type="ECO:0000256" key="11">
    <source>
        <dbReference type="RuleBase" id="RU003357"/>
    </source>
</evidence>
<evidence type="ECO:0000256" key="7">
    <source>
        <dbReference type="ARBA" id="ARBA00023136"/>
    </source>
</evidence>
<dbReference type="PANTHER" id="PTHR47234">
    <property type="match status" value="1"/>
</dbReference>
<protein>
    <submittedName>
        <fullName evidence="16">TonB-dependent receptor plug domain-containing protein</fullName>
    </submittedName>
</protein>
<dbReference type="PROSITE" id="PS00430">
    <property type="entry name" value="TONB_DEPENDENT_REC_1"/>
    <property type="match status" value="1"/>
</dbReference>
<proteinExistence type="inferred from homology"/>
<evidence type="ECO:0000256" key="1">
    <source>
        <dbReference type="ARBA" id="ARBA00004571"/>
    </source>
</evidence>
<sequence length="798" mass="85747">MIAQHRLLSAAIVTALAAPPALAQTASPPTPTATVLDTVIVTGTRVAGRTVAESSSPIDIITGEALQATGSTELATALARAIPSLNFPRAAINDGTDAMRPAQLRGLAPDHTLVLVNGKRYHPGALVNVNGSQGRSSSPVDLNSIPVAAIERVEVLRDGASAQYGSDAIAGVVNIVLKGSDSGGSLSAGYGQFSAGDGGQYQVMGDAGFKLGGAGKLHLAAQTGHQDQTDRARPYTGAPSSTSPPLGEVVQRLGDPEIDNHSVAYNGEIEAEDYLRFYSFGLYTERETLSNGFFRPAGDSRNIPAIYPDGFLPQIFNTSDDISLTAGLRATTAGETDVDFSYTYGANELAFDIRNTLNRSLGPTSPTQFYAGSLELKQHVLNLDFNKRLEWGLAYPVTLSYGVEWRGEEFTIGPGEEGSYINGGVLLPNGTPAASGAQVFPGFRPSDSGSFDRHSLSYYIGLEGDLTEKLSLGIAARYEDYSDFGSEATGKVSGRYAFSDAVALRATASTGFHAPSLQQQYYQTTSTNFIGGLPYDLVTFRVTNPAGIALGAEPLKAETSDNLTLGLVLTPLQDLYVTIDAYHIEVKDRITLSENLTSTAVRTWLNTNGFPDVAGGRYFTNALDTTTRGVDVVGTYSWQLDASALDFTLGYNYTKTEIDRVAPNPPALTAIDPTALRFGRVELGRFEVGYPRDKFLLSGAWENDHWRLSATTSRYGEFTIRNASPALDQTFDPKWLLDLAATFKVDRWEFTAGGDNVLDEYPDENIYATSTSGQLPYPTQNPFGFNGAYLYLRANYRW</sequence>
<evidence type="ECO:0000256" key="9">
    <source>
        <dbReference type="PROSITE-ProRule" id="PRU01360"/>
    </source>
</evidence>
<keyword evidence="5 13" id="KW-0732">Signal</keyword>
<evidence type="ECO:0000256" key="5">
    <source>
        <dbReference type="ARBA" id="ARBA00022729"/>
    </source>
</evidence>
<evidence type="ECO:0000256" key="3">
    <source>
        <dbReference type="ARBA" id="ARBA00022452"/>
    </source>
</evidence>
<keyword evidence="17" id="KW-1185">Reference proteome</keyword>
<keyword evidence="16" id="KW-0675">Receptor</keyword>
<dbReference type="InterPro" id="IPR010916">
    <property type="entry name" value="TonB_box_CS"/>
</dbReference>
<evidence type="ECO:0000256" key="13">
    <source>
        <dbReference type="SAM" id="SignalP"/>
    </source>
</evidence>
<keyword evidence="3 9" id="KW-1134">Transmembrane beta strand</keyword>
<evidence type="ECO:0000256" key="4">
    <source>
        <dbReference type="ARBA" id="ARBA00022692"/>
    </source>
</evidence>
<evidence type="ECO:0000259" key="14">
    <source>
        <dbReference type="Pfam" id="PF00593"/>
    </source>
</evidence>
<gene>
    <name evidence="16" type="ORF">ACFQ2N_01305</name>
</gene>
<name>A0ABW3LSM1_9GAMM</name>
<comment type="similarity">
    <text evidence="9 11">Belongs to the TonB-dependent receptor family.</text>
</comment>
<dbReference type="PROSITE" id="PS52016">
    <property type="entry name" value="TONB_DEPENDENT_REC_3"/>
    <property type="match status" value="1"/>
</dbReference>
<dbReference type="Pfam" id="PF07715">
    <property type="entry name" value="Plug"/>
    <property type="match status" value="1"/>
</dbReference>
<feature type="region of interest" description="Disordered" evidence="12">
    <location>
        <begin position="221"/>
        <end position="245"/>
    </location>
</feature>
<evidence type="ECO:0000256" key="8">
    <source>
        <dbReference type="ARBA" id="ARBA00023237"/>
    </source>
</evidence>
<dbReference type="InterPro" id="IPR012910">
    <property type="entry name" value="Plug_dom"/>
</dbReference>
<feature type="chain" id="PRO_5047108522" evidence="13">
    <location>
        <begin position="24"/>
        <end position="798"/>
    </location>
</feature>
<dbReference type="RefSeq" id="WP_379655813.1">
    <property type="nucleotide sequence ID" value="NZ_JBHTKN010000001.1"/>
</dbReference>
<reference evidence="17" key="1">
    <citation type="journal article" date="2019" name="Int. J. Syst. Evol. Microbiol.">
        <title>The Global Catalogue of Microorganisms (GCM) 10K type strain sequencing project: providing services to taxonomists for standard genome sequencing and annotation.</title>
        <authorList>
            <consortium name="The Broad Institute Genomics Platform"/>
            <consortium name="The Broad Institute Genome Sequencing Center for Infectious Disease"/>
            <person name="Wu L."/>
            <person name="Ma J."/>
        </authorList>
    </citation>
    <scope>NUCLEOTIDE SEQUENCE [LARGE SCALE GENOMIC DNA]</scope>
    <source>
        <strain evidence="17">CCUG 55854</strain>
    </source>
</reference>
<accession>A0ABW3LSM1</accession>
<dbReference type="InterPro" id="IPR037066">
    <property type="entry name" value="Plug_dom_sf"/>
</dbReference>
<evidence type="ECO:0000259" key="15">
    <source>
        <dbReference type="Pfam" id="PF07715"/>
    </source>
</evidence>
<dbReference type="Proteomes" id="UP001597033">
    <property type="component" value="Unassembled WGS sequence"/>
</dbReference>
<feature type="domain" description="TonB-dependent receptor plug" evidence="15">
    <location>
        <begin position="52"/>
        <end position="172"/>
    </location>
</feature>
<keyword evidence="2 9" id="KW-0813">Transport</keyword>
<keyword evidence="6 10" id="KW-0798">TonB box</keyword>
<keyword evidence="8 9" id="KW-0998">Cell outer membrane</keyword>
<evidence type="ECO:0000313" key="16">
    <source>
        <dbReference type="EMBL" id="MFD1040985.1"/>
    </source>
</evidence>
<feature type="signal peptide" evidence="13">
    <location>
        <begin position="1"/>
        <end position="23"/>
    </location>
</feature>
<keyword evidence="4 9" id="KW-0812">Transmembrane</keyword>
<evidence type="ECO:0000256" key="6">
    <source>
        <dbReference type="ARBA" id="ARBA00023077"/>
    </source>
</evidence>
<feature type="domain" description="TonB-dependent receptor-like beta-barrel" evidence="14">
    <location>
        <begin position="277"/>
        <end position="757"/>
    </location>
</feature>
<comment type="subcellular location">
    <subcellularLocation>
        <location evidence="1 9">Cell outer membrane</location>
        <topology evidence="1 9">Multi-pass membrane protein</topology>
    </subcellularLocation>
</comment>